<evidence type="ECO:0000313" key="1">
    <source>
        <dbReference type="EMBL" id="KKN13225.1"/>
    </source>
</evidence>
<reference evidence="1" key="1">
    <citation type="journal article" date="2015" name="Nature">
        <title>Complex archaea that bridge the gap between prokaryotes and eukaryotes.</title>
        <authorList>
            <person name="Spang A."/>
            <person name="Saw J.H."/>
            <person name="Jorgensen S.L."/>
            <person name="Zaremba-Niedzwiedzka K."/>
            <person name="Martijn J."/>
            <person name="Lind A.E."/>
            <person name="van Eijk R."/>
            <person name="Schleper C."/>
            <person name="Guy L."/>
            <person name="Ettema T.J."/>
        </authorList>
    </citation>
    <scope>NUCLEOTIDE SEQUENCE</scope>
</reference>
<comment type="caution">
    <text evidence="1">The sequence shown here is derived from an EMBL/GenBank/DDBJ whole genome shotgun (WGS) entry which is preliminary data.</text>
</comment>
<dbReference type="EMBL" id="LAZR01003946">
    <property type="protein sequence ID" value="KKN13225.1"/>
    <property type="molecule type" value="Genomic_DNA"/>
</dbReference>
<protein>
    <submittedName>
        <fullName evidence="1">Uncharacterized protein</fullName>
    </submittedName>
</protein>
<name>A0A0F9N121_9ZZZZ</name>
<gene>
    <name evidence="1" type="ORF">LCGC14_1008550</name>
</gene>
<organism evidence="1">
    <name type="scientific">marine sediment metagenome</name>
    <dbReference type="NCBI Taxonomy" id="412755"/>
    <lineage>
        <taxon>unclassified sequences</taxon>
        <taxon>metagenomes</taxon>
        <taxon>ecological metagenomes</taxon>
    </lineage>
</organism>
<accession>A0A0F9N121</accession>
<sequence length="191" mass="21058">MTEKSGIEMLEEILDYVKTLEKRLSIMDNNIKAIANSANLADMIDKIGGTKLDNWAKATKPGLPKIEKKSGFKNFGFESVDASKVVRDTALANKTERSQTNGIMVEGRLKIKKNGKIVPLCGVKVKIYDTSDNLVKNTITNRAGCWMAQLISGKYVALFTGDLDGKQLLPQNKNFEVPSTLESGQTKFEVV</sequence>
<dbReference type="AlphaFoldDB" id="A0A0F9N121"/>
<proteinExistence type="predicted"/>